<evidence type="ECO:0000313" key="14">
    <source>
        <dbReference type="EMBL" id="JAC71375.1"/>
    </source>
</evidence>
<keyword evidence="7" id="KW-0564">Palmitate</keyword>
<comment type="subcellular location">
    <subcellularLocation>
        <location evidence="1">Endomembrane system</location>
        <topology evidence="1">Multi-pass membrane protein</topology>
    </subcellularLocation>
</comment>
<evidence type="ECO:0000256" key="8">
    <source>
        <dbReference type="ARBA" id="ARBA00023288"/>
    </source>
</evidence>
<evidence type="ECO:0000256" key="7">
    <source>
        <dbReference type="ARBA" id="ARBA00023139"/>
    </source>
</evidence>
<feature type="transmembrane region" description="Helical" evidence="11">
    <location>
        <begin position="170"/>
        <end position="193"/>
    </location>
</feature>
<name>A0A061RL35_9CHLO</name>
<feature type="transmembrane region" description="Helical" evidence="11">
    <location>
        <begin position="63"/>
        <end position="82"/>
    </location>
</feature>
<reference evidence="14" key="1">
    <citation type="submission" date="2014-05" db="EMBL/GenBank/DDBJ databases">
        <title>The transcriptome of the halophilic microalga Tetraselmis sp. GSL018 isolated from the Great Salt Lake, Utah.</title>
        <authorList>
            <person name="Jinkerson R.E."/>
            <person name="D'Adamo S."/>
            <person name="Posewitz M.C."/>
        </authorList>
    </citation>
    <scope>NUCLEOTIDE SEQUENCE</scope>
    <source>
        <strain evidence="14">GSL018</strain>
    </source>
</reference>
<keyword evidence="9 11" id="KW-0012">Acyltransferase</keyword>
<keyword evidence="3 11" id="KW-0808">Transferase</keyword>
<gene>
    <name evidence="14" type="primary">ZDHHC14</name>
    <name evidence="14" type="ORF">TSPGSL018_2071</name>
</gene>
<dbReference type="GO" id="GO:0019706">
    <property type="term" value="F:protein-cysteine S-palmitoyltransferase activity"/>
    <property type="evidence" value="ECO:0007669"/>
    <property type="project" value="UniProtKB-EC"/>
</dbReference>
<evidence type="ECO:0000256" key="10">
    <source>
        <dbReference type="ARBA" id="ARBA00048048"/>
    </source>
</evidence>
<feature type="domain" description="Palmitoyltransferase DHHC" evidence="13">
    <location>
        <begin position="123"/>
        <end position="248"/>
    </location>
</feature>
<keyword evidence="4 11" id="KW-0812">Transmembrane</keyword>
<proteinExistence type="inferred from homology"/>
<evidence type="ECO:0000256" key="6">
    <source>
        <dbReference type="ARBA" id="ARBA00023136"/>
    </source>
</evidence>
<feature type="compositionally biased region" description="Basic residues" evidence="12">
    <location>
        <begin position="298"/>
        <end position="308"/>
    </location>
</feature>
<evidence type="ECO:0000256" key="9">
    <source>
        <dbReference type="ARBA" id="ARBA00023315"/>
    </source>
</evidence>
<keyword evidence="5 11" id="KW-1133">Transmembrane helix</keyword>
<comment type="catalytic activity">
    <reaction evidence="10 11">
        <text>L-cysteinyl-[protein] + hexadecanoyl-CoA = S-hexadecanoyl-L-cysteinyl-[protein] + CoA</text>
        <dbReference type="Rhea" id="RHEA:36683"/>
        <dbReference type="Rhea" id="RHEA-COMP:10131"/>
        <dbReference type="Rhea" id="RHEA-COMP:11032"/>
        <dbReference type="ChEBI" id="CHEBI:29950"/>
        <dbReference type="ChEBI" id="CHEBI:57287"/>
        <dbReference type="ChEBI" id="CHEBI:57379"/>
        <dbReference type="ChEBI" id="CHEBI:74151"/>
        <dbReference type="EC" id="2.3.1.225"/>
    </reaction>
</comment>
<comment type="similarity">
    <text evidence="2 11">Belongs to the DHHC palmitoyltransferase family.</text>
</comment>
<feature type="compositionally biased region" description="Basic and acidic residues" evidence="12">
    <location>
        <begin position="315"/>
        <end position="328"/>
    </location>
</feature>
<protein>
    <recommendedName>
        <fullName evidence="11">S-acyltransferase</fullName>
        <ecNumber evidence="11">2.3.1.225</ecNumber>
    </recommendedName>
    <alternativeName>
        <fullName evidence="11">Palmitoyltransferase</fullName>
    </alternativeName>
</protein>
<evidence type="ECO:0000259" key="13">
    <source>
        <dbReference type="Pfam" id="PF01529"/>
    </source>
</evidence>
<keyword evidence="6 11" id="KW-0472">Membrane</keyword>
<evidence type="ECO:0000256" key="5">
    <source>
        <dbReference type="ARBA" id="ARBA00022989"/>
    </source>
</evidence>
<dbReference type="Pfam" id="PF01529">
    <property type="entry name" value="DHHC"/>
    <property type="match status" value="1"/>
</dbReference>
<dbReference type="PROSITE" id="PS50216">
    <property type="entry name" value="DHHC"/>
    <property type="match status" value="1"/>
</dbReference>
<dbReference type="GO" id="GO:0006612">
    <property type="term" value="P:protein targeting to membrane"/>
    <property type="evidence" value="ECO:0007669"/>
    <property type="project" value="TreeGrafter"/>
</dbReference>
<feature type="transmembrane region" description="Helical" evidence="11">
    <location>
        <begin position="36"/>
        <end position="57"/>
    </location>
</feature>
<dbReference type="EMBL" id="GBEZ01014723">
    <property type="protein sequence ID" value="JAC71375.1"/>
    <property type="molecule type" value="Transcribed_RNA"/>
</dbReference>
<dbReference type="GO" id="GO:0005794">
    <property type="term" value="C:Golgi apparatus"/>
    <property type="evidence" value="ECO:0007669"/>
    <property type="project" value="TreeGrafter"/>
</dbReference>
<evidence type="ECO:0000256" key="11">
    <source>
        <dbReference type="RuleBase" id="RU079119"/>
    </source>
</evidence>
<evidence type="ECO:0000256" key="4">
    <source>
        <dbReference type="ARBA" id="ARBA00022692"/>
    </source>
</evidence>
<dbReference type="PANTHER" id="PTHR22883:SF43">
    <property type="entry name" value="PALMITOYLTRANSFERASE APP"/>
    <property type="match status" value="1"/>
</dbReference>
<comment type="domain">
    <text evidence="11">The DHHC domain is required for palmitoyltransferase activity.</text>
</comment>
<dbReference type="PANTHER" id="PTHR22883">
    <property type="entry name" value="ZINC FINGER DHHC DOMAIN CONTAINING PROTEIN"/>
    <property type="match status" value="1"/>
</dbReference>
<feature type="region of interest" description="Disordered" evidence="12">
    <location>
        <begin position="279"/>
        <end position="328"/>
    </location>
</feature>
<evidence type="ECO:0000256" key="3">
    <source>
        <dbReference type="ARBA" id="ARBA00022679"/>
    </source>
</evidence>
<evidence type="ECO:0000256" key="2">
    <source>
        <dbReference type="ARBA" id="ARBA00008574"/>
    </source>
</evidence>
<dbReference type="EC" id="2.3.1.225" evidence="11"/>
<organism evidence="14">
    <name type="scientific">Tetraselmis sp. GSL018</name>
    <dbReference type="NCBI Taxonomy" id="582737"/>
    <lineage>
        <taxon>Eukaryota</taxon>
        <taxon>Viridiplantae</taxon>
        <taxon>Chlorophyta</taxon>
        <taxon>core chlorophytes</taxon>
        <taxon>Chlorodendrophyceae</taxon>
        <taxon>Chlorodendrales</taxon>
        <taxon>Chlorodendraceae</taxon>
        <taxon>Tetraselmis</taxon>
    </lineage>
</organism>
<sequence>MSTMRNSRRQEILDSWQGNNIFIFGGACMLGPDLKALGCTFFLVSVPVALFTVTVGIKLGKSISWAFEVVVILWYLGTMYSLTATATTDPGVVPRGLEQAEPLQSTTNQPLTKEYHINGRVVKTKYCFTCNTYRPPRCSHCRVCDNCVEKFDHHCPWVGTCIGKRNYRHFFLFISLSSSLCVVSFASSVTVIVKEHCDGATFWDSLGQNAPAAIIAVYCFVMFWFVGGLTAFHTYLLGTNQTTYEHFRANYNEDRVNPYDVGVAGNCRQALGAPTSRRASSWTRESCPGSKLPSPTRRAARFSRRSARTGRTCSRGRESRGSPLPERS</sequence>
<accession>A0A061RL35</accession>
<feature type="transmembrane region" description="Helical" evidence="11">
    <location>
        <begin position="213"/>
        <end position="238"/>
    </location>
</feature>
<dbReference type="InterPro" id="IPR001594">
    <property type="entry name" value="Palmitoyltrfase_DHHC"/>
</dbReference>
<keyword evidence="8" id="KW-0449">Lipoprotein</keyword>
<evidence type="ECO:0000256" key="1">
    <source>
        <dbReference type="ARBA" id="ARBA00004127"/>
    </source>
</evidence>
<evidence type="ECO:0000256" key="12">
    <source>
        <dbReference type="SAM" id="MobiDB-lite"/>
    </source>
</evidence>
<dbReference type="GO" id="GO:0005783">
    <property type="term" value="C:endoplasmic reticulum"/>
    <property type="evidence" value="ECO:0007669"/>
    <property type="project" value="TreeGrafter"/>
</dbReference>
<dbReference type="InterPro" id="IPR039859">
    <property type="entry name" value="PFA4/ZDH16/20/ERF2-like"/>
</dbReference>
<dbReference type="AlphaFoldDB" id="A0A061RL35"/>
<dbReference type="PROSITE" id="PS51257">
    <property type="entry name" value="PROKAR_LIPOPROTEIN"/>
    <property type="match status" value="1"/>
</dbReference>